<evidence type="ECO:0000313" key="9">
    <source>
        <dbReference type="Proteomes" id="UP000199137"/>
    </source>
</evidence>
<dbReference type="AlphaFoldDB" id="A0A1I5JF27"/>
<accession>A0A1I5JF27</accession>
<protein>
    <submittedName>
        <fullName evidence="8">Lipoprotein</fullName>
    </submittedName>
</protein>
<feature type="region of interest" description="Disordered" evidence="7">
    <location>
        <begin position="91"/>
        <end position="202"/>
    </location>
</feature>
<keyword evidence="2" id="KW-1003">Cell membrane</keyword>
<evidence type="ECO:0000256" key="6">
    <source>
        <dbReference type="ARBA" id="ARBA00023288"/>
    </source>
</evidence>
<organism evidence="8 9">
    <name type="scientific">Amycolatopsis rubida</name>
    <dbReference type="NCBI Taxonomy" id="112413"/>
    <lineage>
        <taxon>Bacteria</taxon>
        <taxon>Bacillati</taxon>
        <taxon>Actinomycetota</taxon>
        <taxon>Actinomycetes</taxon>
        <taxon>Pseudonocardiales</taxon>
        <taxon>Pseudonocardiaceae</taxon>
        <taxon>Amycolatopsis</taxon>
    </lineage>
</organism>
<dbReference type="Pfam" id="PF16708">
    <property type="entry name" value="LppA"/>
    <property type="match status" value="1"/>
</dbReference>
<feature type="compositionally biased region" description="Basic and acidic residues" evidence="7">
    <location>
        <begin position="157"/>
        <end position="171"/>
    </location>
</feature>
<dbReference type="EMBL" id="FOWC01000002">
    <property type="protein sequence ID" value="SFO70976.1"/>
    <property type="molecule type" value="Genomic_DNA"/>
</dbReference>
<comment type="subcellular location">
    <subcellularLocation>
        <location evidence="1">Cell membrane</location>
        <topology evidence="1">Lipid-anchor</topology>
    </subcellularLocation>
</comment>
<feature type="region of interest" description="Disordered" evidence="7">
    <location>
        <begin position="270"/>
        <end position="292"/>
    </location>
</feature>
<dbReference type="Gene3D" id="3.30.2030.20">
    <property type="match status" value="1"/>
</dbReference>
<name>A0A1I5JF27_9PSEU</name>
<dbReference type="InterPro" id="IPR032018">
    <property type="entry name" value="LppA/LppB/LprP"/>
</dbReference>
<dbReference type="GO" id="GO:0005886">
    <property type="term" value="C:plasma membrane"/>
    <property type="evidence" value="ECO:0007669"/>
    <property type="project" value="UniProtKB-SubCell"/>
</dbReference>
<keyword evidence="3" id="KW-0732">Signal</keyword>
<dbReference type="Proteomes" id="UP000199137">
    <property type="component" value="Unassembled WGS sequence"/>
</dbReference>
<evidence type="ECO:0000256" key="1">
    <source>
        <dbReference type="ARBA" id="ARBA00004193"/>
    </source>
</evidence>
<keyword evidence="5" id="KW-0564">Palmitate</keyword>
<evidence type="ECO:0000256" key="5">
    <source>
        <dbReference type="ARBA" id="ARBA00023139"/>
    </source>
</evidence>
<keyword evidence="6 8" id="KW-0449">Lipoprotein</keyword>
<reference evidence="8 9" key="1">
    <citation type="submission" date="2016-10" db="EMBL/GenBank/DDBJ databases">
        <authorList>
            <person name="de Groot N.N."/>
        </authorList>
    </citation>
    <scope>NUCLEOTIDE SEQUENCE [LARGE SCALE GENOMIC DNA]</scope>
    <source>
        <strain evidence="8 9">DSM 44637</strain>
    </source>
</reference>
<gene>
    <name evidence="8" type="ORF">SAMN05421854_1021082</name>
</gene>
<evidence type="ECO:0000256" key="4">
    <source>
        <dbReference type="ARBA" id="ARBA00023136"/>
    </source>
</evidence>
<feature type="compositionally biased region" description="Basic residues" evidence="7">
    <location>
        <begin position="116"/>
        <end position="125"/>
    </location>
</feature>
<proteinExistence type="predicted"/>
<sequence>MACNLPPHRFRCATARGAFRRASRGTNDPRRCRPMGRPLADRRESLVGGTGLVGLGSCSWNRPAPSPWRRCEAGTVLSPGPPFYVLKNEQRSGRHLRRVRTRPRCPASTACPPTAHSRRTTHRSGHSSVEGHLRPGTTSPPLSPPLTAPSWNTSCPEDGKTLLHPCTDRRPPHGTGPRARHGRRRAEMPRHRSGSSYLPRERPTAEFGRTWEQGGELSGETCGNDYPGLDADGRELRPASHWDSPGNLPDSDWPRAQALADQLAAGYGFNPTPKVLHQPTWQPRRGPHFGTGKYTTLRAETGCRLTAEAHHHGGPKPDQA</sequence>
<feature type="compositionally biased region" description="Basic residues" evidence="7">
    <location>
        <begin position="93"/>
        <end position="103"/>
    </location>
</feature>
<evidence type="ECO:0000256" key="7">
    <source>
        <dbReference type="SAM" id="MobiDB-lite"/>
    </source>
</evidence>
<keyword evidence="4" id="KW-0472">Membrane</keyword>
<evidence type="ECO:0000256" key="2">
    <source>
        <dbReference type="ARBA" id="ARBA00022475"/>
    </source>
</evidence>
<evidence type="ECO:0000313" key="8">
    <source>
        <dbReference type="EMBL" id="SFO70976.1"/>
    </source>
</evidence>
<evidence type="ECO:0000256" key="3">
    <source>
        <dbReference type="ARBA" id="ARBA00022729"/>
    </source>
</evidence>